<dbReference type="Gene3D" id="3.30.565.10">
    <property type="entry name" value="Histidine kinase-like ATPase, C-terminal domain"/>
    <property type="match status" value="1"/>
</dbReference>
<dbReference type="CDD" id="cd00130">
    <property type="entry name" value="PAS"/>
    <property type="match status" value="1"/>
</dbReference>
<dbReference type="SMART" id="SM00331">
    <property type="entry name" value="PP2C_SIG"/>
    <property type="match status" value="1"/>
</dbReference>
<dbReference type="InterPro" id="IPR033463">
    <property type="entry name" value="sCache_3"/>
</dbReference>
<evidence type="ECO:0000256" key="5">
    <source>
        <dbReference type="ARBA" id="ARBA00022692"/>
    </source>
</evidence>
<evidence type="ECO:0000313" key="14">
    <source>
        <dbReference type="EMBL" id="GAA5025620.1"/>
    </source>
</evidence>
<protein>
    <submittedName>
        <fullName evidence="14">SpoIIE family protein phosphatase/ATP-binding protein</fullName>
    </submittedName>
</protein>
<evidence type="ECO:0000256" key="2">
    <source>
        <dbReference type="ARBA" id="ARBA00022475"/>
    </source>
</evidence>
<dbReference type="SUPFAM" id="SSF103190">
    <property type="entry name" value="Sensory domain-like"/>
    <property type="match status" value="1"/>
</dbReference>
<dbReference type="InterPro" id="IPR052016">
    <property type="entry name" value="Bact_Sigma-Reg"/>
</dbReference>
<dbReference type="InterPro" id="IPR003018">
    <property type="entry name" value="GAF"/>
</dbReference>
<dbReference type="SUPFAM" id="SSF81606">
    <property type="entry name" value="PP2C-like"/>
    <property type="match status" value="1"/>
</dbReference>
<dbReference type="Gene3D" id="3.30.450.20">
    <property type="entry name" value="PAS domain"/>
    <property type="match status" value="2"/>
</dbReference>
<dbReference type="InterPro" id="IPR029016">
    <property type="entry name" value="GAF-like_dom_sf"/>
</dbReference>
<dbReference type="RefSeq" id="WP_345655987.1">
    <property type="nucleotide sequence ID" value="NZ_BAABKB010000028.1"/>
</dbReference>
<dbReference type="PANTHER" id="PTHR43156">
    <property type="entry name" value="STAGE II SPORULATION PROTEIN E-RELATED"/>
    <property type="match status" value="1"/>
</dbReference>
<evidence type="ECO:0000256" key="11">
    <source>
        <dbReference type="ARBA" id="ARBA00023012"/>
    </source>
</evidence>
<dbReference type="Proteomes" id="UP001501759">
    <property type="component" value="Unassembled WGS sequence"/>
</dbReference>
<keyword evidence="12" id="KW-0472">Membrane</keyword>
<evidence type="ECO:0000256" key="4">
    <source>
        <dbReference type="ARBA" id="ARBA00022679"/>
    </source>
</evidence>
<dbReference type="InterPro" id="IPR029151">
    <property type="entry name" value="Sensor-like_sf"/>
</dbReference>
<dbReference type="Pfam" id="PF07228">
    <property type="entry name" value="SpoIIE"/>
    <property type="match status" value="1"/>
</dbReference>
<dbReference type="InterPro" id="IPR036890">
    <property type="entry name" value="HATPase_C_sf"/>
</dbReference>
<dbReference type="InterPro" id="IPR000014">
    <property type="entry name" value="PAS"/>
</dbReference>
<dbReference type="InterPro" id="IPR001932">
    <property type="entry name" value="PPM-type_phosphatase-like_dom"/>
</dbReference>
<dbReference type="InterPro" id="IPR035965">
    <property type="entry name" value="PAS-like_dom_sf"/>
</dbReference>
<keyword evidence="9" id="KW-0067">ATP-binding</keyword>
<name>A0ABP9JA42_9ACTN</name>
<dbReference type="CDD" id="cd16936">
    <property type="entry name" value="HATPase_RsbW-like"/>
    <property type="match status" value="1"/>
</dbReference>
<evidence type="ECO:0000256" key="12">
    <source>
        <dbReference type="ARBA" id="ARBA00023136"/>
    </source>
</evidence>
<evidence type="ECO:0000256" key="9">
    <source>
        <dbReference type="ARBA" id="ARBA00022840"/>
    </source>
</evidence>
<comment type="caution">
    <text evidence="14">The sequence shown here is derived from an EMBL/GenBank/DDBJ whole genome shotgun (WGS) entry which is preliminary data.</text>
</comment>
<dbReference type="SUPFAM" id="SSF55781">
    <property type="entry name" value="GAF domain-like"/>
    <property type="match status" value="1"/>
</dbReference>
<evidence type="ECO:0000256" key="3">
    <source>
        <dbReference type="ARBA" id="ARBA00022553"/>
    </source>
</evidence>
<dbReference type="InterPro" id="IPR036457">
    <property type="entry name" value="PPM-type-like_dom_sf"/>
</dbReference>
<evidence type="ECO:0000256" key="1">
    <source>
        <dbReference type="ARBA" id="ARBA00004651"/>
    </source>
</evidence>
<gene>
    <name evidence="14" type="ORF">GCM10023335_60430</name>
</gene>
<keyword evidence="7" id="KW-0418">Kinase</keyword>
<dbReference type="Pfam" id="PF13581">
    <property type="entry name" value="HATPase_c_2"/>
    <property type="match status" value="1"/>
</dbReference>
<keyword evidence="6" id="KW-0547">Nucleotide-binding</keyword>
<comment type="subcellular location">
    <subcellularLocation>
        <location evidence="1">Cell membrane</location>
        <topology evidence="1">Multi-pass membrane protein</topology>
    </subcellularLocation>
</comment>
<evidence type="ECO:0000256" key="8">
    <source>
        <dbReference type="ARBA" id="ARBA00022801"/>
    </source>
</evidence>
<dbReference type="SUPFAM" id="SSF55874">
    <property type="entry name" value="ATPase domain of HSP90 chaperone/DNA topoisomerase II/histidine kinase"/>
    <property type="match status" value="1"/>
</dbReference>
<dbReference type="Pfam" id="PF01590">
    <property type="entry name" value="GAF"/>
    <property type="match status" value="1"/>
</dbReference>
<dbReference type="EMBL" id="BAABKB010000028">
    <property type="protein sequence ID" value="GAA5025620.1"/>
    <property type="molecule type" value="Genomic_DNA"/>
</dbReference>
<keyword evidence="11" id="KW-0902">Two-component regulatory system</keyword>
<evidence type="ECO:0000256" key="6">
    <source>
        <dbReference type="ARBA" id="ARBA00022741"/>
    </source>
</evidence>
<proteinExistence type="predicted"/>
<keyword evidence="10" id="KW-1133">Transmembrane helix</keyword>
<dbReference type="Gene3D" id="3.30.450.40">
    <property type="match status" value="1"/>
</dbReference>
<dbReference type="PANTHER" id="PTHR43156:SF2">
    <property type="entry name" value="STAGE II SPORULATION PROTEIN E"/>
    <property type="match status" value="1"/>
</dbReference>
<evidence type="ECO:0000313" key="15">
    <source>
        <dbReference type="Proteomes" id="UP001501759"/>
    </source>
</evidence>
<accession>A0ABP9JA42</accession>
<keyword evidence="8" id="KW-0378">Hydrolase</keyword>
<organism evidence="14 15">
    <name type="scientific">Streptomyces siamensis</name>
    <dbReference type="NCBI Taxonomy" id="1274986"/>
    <lineage>
        <taxon>Bacteria</taxon>
        <taxon>Bacillati</taxon>
        <taxon>Actinomycetota</taxon>
        <taxon>Actinomycetes</taxon>
        <taxon>Kitasatosporales</taxon>
        <taxon>Streptomycetaceae</taxon>
        <taxon>Streptomyces</taxon>
    </lineage>
</organism>
<keyword evidence="5" id="KW-0812">Transmembrane</keyword>
<dbReference type="Pfam" id="PF17203">
    <property type="entry name" value="sCache_3_2"/>
    <property type="match status" value="1"/>
</dbReference>
<dbReference type="Gene3D" id="3.60.40.10">
    <property type="entry name" value="PPM-type phosphatase domain"/>
    <property type="match status" value="1"/>
</dbReference>
<keyword evidence="2" id="KW-1003">Cell membrane</keyword>
<keyword evidence="15" id="KW-1185">Reference proteome</keyword>
<feature type="domain" description="PPM-type phosphatase" evidence="13">
    <location>
        <begin position="513"/>
        <end position="732"/>
    </location>
</feature>
<keyword evidence="3" id="KW-0597">Phosphoprotein</keyword>
<dbReference type="SUPFAM" id="SSF55785">
    <property type="entry name" value="PYP-like sensor domain (PAS domain)"/>
    <property type="match status" value="1"/>
</dbReference>
<reference evidence="15" key="1">
    <citation type="journal article" date="2019" name="Int. J. Syst. Evol. Microbiol.">
        <title>The Global Catalogue of Microorganisms (GCM) 10K type strain sequencing project: providing services to taxonomists for standard genome sequencing and annotation.</title>
        <authorList>
            <consortium name="The Broad Institute Genomics Platform"/>
            <consortium name="The Broad Institute Genome Sequencing Center for Infectious Disease"/>
            <person name="Wu L."/>
            <person name="Ma J."/>
        </authorList>
    </citation>
    <scope>NUCLEOTIDE SEQUENCE [LARGE SCALE GENOMIC DNA]</scope>
    <source>
        <strain evidence="15">JCM 18409</strain>
    </source>
</reference>
<keyword evidence="4" id="KW-0808">Transferase</keyword>
<sequence length="866" mass="92190">MFALQCVIIVLLVVGGAVALVLQTRAANLHRAEDRSMASAVAVAQLPDTAKGLLSPDPTSALQPVAERMRKSVGVDFIAVLNRDGIRYTDAVPGLIGQRAAGDFGRALQGLSYTEHFSGAPQDAVRAVVPVRGPDGEVVGIVTAGVEVTTVSATLNSELPLLLTGVAGAFVLATAAAGGVGRRLSRQTGGLGPVEVTRMYEHHDAVLHTVREGVLVTDRDRRLVLANDEARRLLALPEGMEGRHIDELDLEHSIRNLLASDFEAVDEVHPAGGRLLSVNHRHTSRDGGPPGAVTTFRDATELRALAGRVEATSQRLEMIYDASARIGNTLDVTRTAEELAEVAVPRFADVVSVDLLDPVVAGEEPPAGTRRILRRAAIRGAAQERAVHPVGSAVPVDPTALQAQGLRDGKAVLVPDLTAASEWRGMNPVFAERVLGDGLGSLIAVPMRARGTVLGIASFWRLGEFHHDDVSSAEELVARAAVCVDNARRYTREHALAVALQHSLLPAELPEQNAVHAAYRYLPAEAGVGGDWFDVIALPGARVALVVGDVVGHGLQAAATMGRLRTAVHNFAALDLPPDELITYLDELVTRLDQDGTAASETAPVTGATMLYAVYDPATGRCHMACAGHPPPARIRPDGTVDLVPVPANLPLGLGHSPFETYTADLAGGTRLVLYTDGLVESRDQSIDTGLDRLTAVLAGTGRSCEQTCTEVLDALLPSPQRDDIALLVAETRRLAPDRVAQWDITDDPAAVAPARAACVRQMTAWDIGDDLFAAELILSELITNAIRYGDPPITVRLLYDRYLTCEVSDTSHNAPHLRHAATLDEGGRGLFLIAQLADRWGTRYTPDGKTVWAEQLLSTDRHPTP</sequence>
<dbReference type="InterPro" id="IPR003594">
    <property type="entry name" value="HATPase_dom"/>
</dbReference>
<evidence type="ECO:0000256" key="7">
    <source>
        <dbReference type="ARBA" id="ARBA00022777"/>
    </source>
</evidence>
<evidence type="ECO:0000259" key="13">
    <source>
        <dbReference type="SMART" id="SM00331"/>
    </source>
</evidence>
<evidence type="ECO:0000256" key="10">
    <source>
        <dbReference type="ARBA" id="ARBA00022989"/>
    </source>
</evidence>